<dbReference type="RefSeq" id="WP_183487069.1">
    <property type="nucleotide sequence ID" value="NZ_JBHUOV010000001.1"/>
</dbReference>
<name>A0ABW5WKZ0_9FLAO</name>
<evidence type="ECO:0000259" key="3">
    <source>
        <dbReference type="SMART" id="SM00089"/>
    </source>
</evidence>
<dbReference type="Pfam" id="PF20009">
    <property type="entry name" value="GEVED"/>
    <property type="match status" value="1"/>
</dbReference>
<keyword evidence="5" id="KW-1185">Reference proteome</keyword>
<evidence type="ECO:0000313" key="5">
    <source>
        <dbReference type="Proteomes" id="UP001597533"/>
    </source>
</evidence>
<dbReference type="InterPro" id="IPR013783">
    <property type="entry name" value="Ig-like_fold"/>
</dbReference>
<evidence type="ECO:0000256" key="2">
    <source>
        <dbReference type="SAM" id="SignalP"/>
    </source>
</evidence>
<dbReference type="InterPro" id="IPR015943">
    <property type="entry name" value="WD40/YVTN_repeat-like_dom_sf"/>
</dbReference>
<reference evidence="5" key="1">
    <citation type="journal article" date="2019" name="Int. J. Syst. Evol. Microbiol.">
        <title>The Global Catalogue of Microorganisms (GCM) 10K type strain sequencing project: providing services to taxonomists for standard genome sequencing and annotation.</title>
        <authorList>
            <consortium name="The Broad Institute Genomics Platform"/>
            <consortium name="The Broad Institute Genome Sequencing Center for Infectious Disease"/>
            <person name="Wu L."/>
            <person name="Ma J."/>
        </authorList>
    </citation>
    <scope>NUCLEOTIDE SEQUENCE [LARGE SCALE GENOMIC DNA]</scope>
    <source>
        <strain evidence="5">KCTC 32141</strain>
    </source>
</reference>
<dbReference type="Proteomes" id="UP001597533">
    <property type="component" value="Unassembled WGS sequence"/>
</dbReference>
<dbReference type="NCBIfam" id="TIGR04183">
    <property type="entry name" value="Por_Secre_tail"/>
    <property type="match status" value="1"/>
</dbReference>
<dbReference type="InterPro" id="IPR045474">
    <property type="entry name" value="GEVED"/>
</dbReference>
<feature type="domain" description="PKD/Chitinase" evidence="3">
    <location>
        <begin position="814"/>
        <end position="901"/>
    </location>
</feature>
<accession>A0ABW5WKZ0</accession>
<dbReference type="InterPro" id="IPR022409">
    <property type="entry name" value="PKD/Chitinase_dom"/>
</dbReference>
<feature type="signal peptide" evidence="2">
    <location>
        <begin position="1"/>
        <end position="19"/>
    </location>
</feature>
<dbReference type="SUPFAM" id="SSF110296">
    <property type="entry name" value="Oligoxyloglucan reducing end-specific cellobiohydrolase"/>
    <property type="match status" value="2"/>
</dbReference>
<proteinExistence type="predicted"/>
<dbReference type="SMART" id="SM00089">
    <property type="entry name" value="PKD"/>
    <property type="match status" value="1"/>
</dbReference>
<feature type="chain" id="PRO_5046912968" evidence="2">
    <location>
        <begin position="20"/>
        <end position="1139"/>
    </location>
</feature>
<dbReference type="InterPro" id="IPR035986">
    <property type="entry name" value="PKD_dom_sf"/>
</dbReference>
<dbReference type="Pfam" id="PF18962">
    <property type="entry name" value="Por_Secre_tail"/>
    <property type="match status" value="1"/>
</dbReference>
<comment type="caution">
    <text evidence="4">The sequence shown here is derived from an EMBL/GenBank/DDBJ whole genome shotgun (WGS) entry which is preliminary data.</text>
</comment>
<sequence>MKRILLFLSICIVAFNSHSQNRSDFFKTTPIINSDTPEWAKLMYSENPNVADVEDLYKQYYKENEFIKNIHTQNHKHWILLVSPLLDENGFIKQLSQSEEDRKHQLLKENYQQQQSLRIPGSDLGWRAMGPFETFATDPAIPISWHKNVYAIDQSLSHPDILICGTEAGGVYKTIDKGFNWSLISLGEVFSGSNSAVKIHPTNPNNFLIYSNNRIYQSLDGGVTWLERHFTNGTGHEFEYSPLNHNIIFHTSSSGLFKSIDGGVTWTQVFTESCWDIDFHPTDNNVAYLLKSNAAAKRSELYRSDDNGITWSIKDNGWYVPSDLANAIDDGGKIAVSPASEDLVYVCLIGASKDGDQGWIGVYKSLNRGENWTNPSGQDGGPYGAINGTADWNVAAYDGGYHQGFYNFDMEASAINPDKLWIATIRLTESNDGGQTFQSIGAANSTRLNYIHADVQDIEVNGNDIWVATDGGIDYSQDELMSHDALNRGIQAAHFWGFNTGWNEDTFTGGKYHDGTSGWYENYGLGNAYNIGGVEEASGYVHPIESRKLLYRTHYASDNTSVKTIPEIFGSEIINHPSLPVRPNESYWEAERSGVYFDPRYADHMYVGLENKVYKSTNGGSSFEIIYTFPESTGLIYEMEISRSNPNVIYAVYNKLGGYWDSCEIWKSVDAGLTWNKTVSDPGGNNRRFRISVHPEDENIVWICTPRGDNGGKVFNTLDGGTTWLNKTTSVLNGQDINDILYQGGTDDIVYLASRYGVFYWDTNANDWINYSTDLPLVTKSLQINPFYRDAELRLGTTGRGVWGRKMLDEAFNPIAQPITYTNLVRCPLESIQFDCYSILNHEDATWQWTITPEPLSISSDTARNPVIVFGAEGAYTVSLTVTDGLGRSDTKTITNMVTVVDDCPHCESFGNMDWDTAVTLVDFNGIYNATGKTQPYTDYTDSHSSTVEVDTSYDLSVNLDTDGDYTIYAMAWIDWNQDTDFEDPGETYDLGSSRNTDDGITSLSPLSITVPLDAEAGETTMRIAAKYNTTPSLCETGFDGEVEDYSIIVTPSLGIIENSFEIDPVIYPNPTDGNFSIELGRHYAATEISITDINGKIIQSNTYYNSQLFNIKLKEASGVYLVIIKSEGQKAVVRLLIK</sequence>
<gene>
    <name evidence="4" type="ORF">ACFS5M_06755</name>
</gene>
<dbReference type="CDD" id="cd00146">
    <property type="entry name" value="PKD"/>
    <property type="match status" value="1"/>
</dbReference>
<dbReference type="SUPFAM" id="SSF49299">
    <property type="entry name" value="PKD domain"/>
    <property type="match status" value="1"/>
</dbReference>
<evidence type="ECO:0000313" key="4">
    <source>
        <dbReference type="EMBL" id="MFD2823363.1"/>
    </source>
</evidence>
<dbReference type="CDD" id="cd15482">
    <property type="entry name" value="Sialidase_non-viral"/>
    <property type="match status" value="1"/>
</dbReference>
<dbReference type="EMBL" id="JBHUOV010000001">
    <property type="protein sequence ID" value="MFD2823363.1"/>
    <property type="molecule type" value="Genomic_DNA"/>
</dbReference>
<dbReference type="Gene3D" id="2.130.10.10">
    <property type="entry name" value="YVTN repeat-like/Quinoprotein amine dehydrogenase"/>
    <property type="match status" value="3"/>
</dbReference>
<evidence type="ECO:0000256" key="1">
    <source>
        <dbReference type="ARBA" id="ARBA00022729"/>
    </source>
</evidence>
<dbReference type="InterPro" id="IPR026444">
    <property type="entry name" value="Secre_tail"/>
</dbReference>
<organism evidence="4 5">
    <name type="scientific">Lacinutrix iliipiscaria</name>
    <dbReference type="NCBI Taxonomy" id="1230532"/>
    <lineage>
        <taxon>Bacteria</taxon>
        <taxon>Pseudomonadati</taxon>
        <taxon>Bacteroidota</taxon>
        <taxon>Flavobacteriia</taxon>
        <taxon>Flavobacteriales</taxon>
        <taxon>Flavobacteriaceae</taxon>
        <taxon>Lacinutrix</taxon>
    </lineage>
</organism>
<protein>
    <submittedName>
        <fullName evidence="4">GEVED domain-containing protein</fullName>
    </submittedName>
</protein>
<keyword evidence="1 2" id="KW-0732">Signal</keyword>
<dbReference type="Gene3D" id="2.60.40.10">
    <property type="entry name" value="Immunoglobulins"/>
    <property type="match status" value="1"/>
</dbReference>